<dbReference type="EMBL" id="JACXVP010000012">
    <property type="protein sequence ID" value="KAG5571801.1"/>
    <property type="molecule type" value="Genomic_DNA"/>
</dbReference>
<dbReference type="Proteomes" id="UP000824120">
    <property type="component" value="Chromosome 12"/>
</dbReference>
<protein>
    <recommendedName>
        <fullName evidence="3">Retrotransposon Copia-like N-terminal domain-containing protein</fullName>
    </recommendedName>
</protein>
<accession>A0A9J5W8E0</accession>
<reference evidence="1 2" key="1">
    <citation type="submission" date="2020-09" db="EMBL/GenBank/DDBJ databases">
        <title>De no assembly of potato wild relative species, Solanum commersonii.</title>
        <authorList>
            <person name="Cho K."/>
        </authorList>
    </citation>
    <scope>NUCLEOTIDE SEQUENCE [LARGE SCALE GENOMIC DNA]</scope>
    <source>
        <strain evidence="1">LZ3.2</strain>
        <tissue evidence="1">Leaf</tissue>
    </source>
</reference>
<evidence type="ECO:0000313" key="2">
    <source>
        <dbReference type="Proteomes" id="UP000824120"/>
    </source>
</evidence>
<name>A0A9J5W8E0_SOLCO</name>
<keyword evidence="2" id="KW-1185">Reference proteome</keyword>
<dbReference type="OrthoDB" id="1845088at2759"/>
<sequence>MGQIRQPTLLPYAGSMEPPITSIFHSAAALTIKLNFVEDYLTWRTQFTSLLLSHEWVGFVDSSISTPHHALLGLGRKYDTLVGIITHFPGQLSVEELRIKLLLHEQCLQHFKELDSVVLIDSSIT</sequence>
<evidence type="ECO:0000313" key="1">
    <source>
        <dbReference type="EMBL" id="KAG5571801.1"/>
    </source>
</evidence>
<gene>
    <name evidence="1" type="ORF">H5410_061567</name>
</gene>
<proteinExistence type="predicted"/>
<dbReference type="AlphaFoldDB" id="A0A9J5W8E0"/>
<comment type="caution">
    <text evidence="1">The sequence shown here is derived from an EMBL/GenBank/DDBJ whole genome shotgun (WGS) entry which is preliminary data.</text>
</comment>
<evidence type="ECO:0008006" key="3">
    <source>
        <dbReference type="Google" id="ProtNLM"/>
    </source>
</evidence>
<organism evidence="1 2">
    <name type="scientific">Solanum commersonii</name>
    <name type="common">Commerson's wild potato</name>
    <name type="synonym">Commerson's nightshade</name>
    <dbReference type="NCBI Taxonomy" id="4109"/>
    <lineage>
        <taxon>Eukaryota</taxon>
        <taxon>Viridiplantae</taxon>
        <taxon>Streptophyta</taxon>
        <taxon>Embryophyta</taxon>
        <taxon>Tracheophyta</taxon>
        <taxon>Spermatophyta</taxon>
        <taxon>Magnoliopsida</taxon>
        <taxon>eudicotyledons</taxon>
        <taxon>Gunneridae</taxon>
        <taxon>Pentapetalae</taxon>
        <taxon>asterids</taxon>
        <taxon>lamiids</taxon>
        <taxon>Solanales</taxon>
        <taxon>Solanaceae</taxon>
        <taxon>Solanoideae</taxon>
        <taxon>Solaneae</taxon>
        <taxon>Solanum</taxon>
    </lineage>
</organism>